<dbReference type="RefSeq" id="XP_025553859.1">
    <property type="nucleotide sequence ID" value="XM_025691021.1"/>
</dbReference>
<gene>
    <name evidence="1" type="ORF">BO97DRAFT_275336</name>
</gene>
<keyword evidence="2" id="KW-1185">Reference proteome</keyword>
<dbReference type="AlphaFoldDB" id="A0A395I4K8"/>
<dbReference type="Proteomes" id="UP000248961">
    <property type="component" value="Unassembled WGS sequence"/>
</dbReference>
<sequence>MSRFSKSLQVIHMDYYSLQGVRYRSPSSSSGADAEIFASPLRTTRDGFEGVCGVNLPGWLSLVQVLSPALIASSTLKLQCSPRGCAEHQPSRELLRRFHSFDGDDARKTDRHFHNGDGFIPASVLDYDGSQRKIWAQELVFVVICWC</sequence>
<dbReference type="VEuPathDB" id="FungiDB:BO97DRAFT_275336"/>
<dbReference type="OrthoDB" id="191139at2759"/>
<reference evidence="1 2" key="1">
    <citation type="submission" date="2018-02" db="EMBL/GenBank/DDBJ databases">
        <title>The genomes of Aspergillus section Nigri reveals drivers in fungal speciation.</title>
        <authorList>
            <consortium name="DOE Joint Genome Institute"/>
            <person name="Vesth T.C."/>
            <person name="Nybo J."/>
            <person name="Theobald S."/>
            <person name="Brandl J."/>
            <person name="Frisvad J.C."/>
            <person name="Nielsen K.F."/>
            <person name="Lyhne E.K."/>
            <person name="Kogle M.E."/>
            <person name="Kuo A."/>
            <person name="Riley R."/>
            <person name="Clum A."/>
            <person name="Nolan M."/>
            <person name="Lipzen A."/>
            <person name="Salamov A."/>
            <person name="Henrissat B."/>
            <person name="Wiebenga A."/>
            <person name="De vries R.P."/>
            <person name="Grigoriev I.V."/>
            <person name="Mortensen U.H."/>
            <person name="Andersen M.R."/>
            <person name="Baker S.E."/>
        </authorList>
    </citation>
    <scope>NUCLEOTIDE SEQUENCE [LARGE SCALE GENOMIC DNA]</scope>
    <source>
        <strain evidence="1 2">CBS 101889</strain>
    </source>
</reference>
<dbReference type="GeneID" id="37195310"/>
<dbReference type="STRING" id="1450537.A0A395I4K8"/>
<organism evidence="1 2">
    <name type="scientific">Aspergillus homomorphus (strain CBS 101889)</name>
    <dbReference type="NCBI Taxonomy" id="1450537"/>
    <lineage>
        <taxon>Eukaryota</taxon>
        <taxon>Fungi</taxon>
        <taxon>Dikarya</taxon>
        <taxon>Ascomycota</taxon>
        <taxon>Pezizomycotina</taxon>
        <taxon>Eurotiomycetes</taxon>
        <taxon>Eurotiomycetidae</taxon>
        <taxon>Eurotiales</taxon>
        <taxon>Aspergillaceae</taxon>
        <taxon>Aspergillus</taxon>
        <taxon>Aspergillus subgen. Circumdati</taxon>
    </lineage>
</organism>
<name>A0A395I4K8_ASPHC</name>
<proteinExistence type="predicted"/>
<protein>
    <submittedName>
        <fullName evidence="1">Uncharacterized protein</fullName>
    </submittedName>
</protein>
<evidence type="ECO:0000313" key="2">
    <source>
        <dbReference type="Proteomes" id="UP000248961"/>
    </source>
</evidence>
<accession>A0A395I4K8</accession>
<dbReference type="EMBL" id="KZ824274">
    <property type="protein sequence ID" value="RAL14705.1"/>
    <property type="molecule type" value="Genomic_DNA"/>
</dbReference>
<evidence type="ECO:0000313" key="1">
    <source>
        <dbReference type="EMBL" id="RAL14705.1"/>
    </source>
</evidence>